<dbReference type="PANTHER" id="PTHR16160">
    <property type="entry name" value="FERMITIN 2-RELATED"/>
    <property type="match status" value="1"/>
</dbReference>
<comment type="caution">
    <text evidence="2">The sequence shown here is derived from an EMBL/GenBank/DDBJ whole genome shotgun (WGS) entry which is preliminary data.</text>
</comment>
<evidence type="ECO:0000259" key="1">
    <source>
        <dbReference type="Pfam" id="PF00373"/>
    </source>
</evidence>
<accession>A0AAV2Q254</accession>
<dbReference type="CDD" id="cd14473">
    <property type="entry name" value="FERM_B-lobe"/>
    <property type="match status" value="1"/>
</dbReference>
<dbReference type="Proteomes" id="UP001497623">
    <property type="component" value="Unassembled WGS sequence"/>
</dbReference>
<dbReference type="GO" id="GO:0007229">
    <property type="term" value="P:integrin-mediated signaling pathway"/>
    <property type="evidence" value="ECO:0007669"/>
    <property type="project" value="InterPro"/>
</dbReference>
<sequence length="130" mass="14912">AGNWHLNNTNGSSLNNTFDSIDGEKLNSSLASSPIHPSEEARHSLVRPKTLLERARLNVAWLDSSLSIMEQGVREFDVLLLRFKFFSFYDLNPKYDAARINLIFEQSKWAIMNEEIDCTEEEMLMFAALQ</sequence>
<dbReference type="InterPro" id="IPR035963">
    <property type="entry name" value="FERM_2"/>
</dbReference>
<dbReference type="InterPro" id="IPR037843">
    <property type="entry name" value="Kindlin/fermitin"/>
</dbReference>
<feature type="non-terminal residue" evidence="2">
    <location>
        <position position="1"/>
    </location>
</feature>
<keyword evidence="3" id="KW-1185">Reference proteome</keyword>
<name>A0AAV2Q254_MEGNR</name>
<gene>
    <name evidence="2" type="ORF">MNOR_LOCUS6573</name>
</gene>
<dbReference type="EMBL" id="CAXKWB010002737">
    <property type="protein sequence ID" value="CAL4067519.1"/>
    <property type="molecule type" value="Genomic_DNA"/>
</dbReference>
<dbReference type="PANTHER" id="PTHR16160:SF13">
    <property type="entry name" value="FERMITIN 2-RELATED"/>
    <property type="match status" value="1"/>
</dbReference>
<feature type="non-terminal residue" evidence="2">
    <location>
        <position position="130"/>
    </location>
</feature>
<protein>
    <recommendedName>
        <fullName evidence="1">FERM central domain-containing protein</fullName>
    </recommendedName>
</protein>
<proteinExistence type="predicted"/>
<dbReference type="SUPFAM" id="SSF47031">
    <property type="entry name" value="Second domain of FERM"/>
    <property type="match status" value="1"/>
</dbReference>
<dbReference type="AlphaFoldDB" id="A0AAV2Q254"/>
<evidence type="ECO:0000313" key="3">
    <source>
        <dbReference type="Proteomes" id="UP001497623"/>
    </source>
</evidence>
<feature type="domain" description="FERM central" evidence="1">
    <location>
        <begin position="92"/>
        <end position="130"/>
    </location>
</feature>
<dbReference type="GO" id="GO:0030055">
    <property type="term" value="C:cell-substrate junction"/>
    <property type="evidence" value="ECO:0007669"/>
    <property type="project" value="TreeGrafter"/>
</dbReference>
<dbReference type="GO" id="GO:0007160">
    <property type="term" value="P:cell-matrix adhesion"/>
    <property type="evidence" value="ECO:0007669"/>
    <property type="project" value="TreeGrafter"/>
</dbReference>
<dbReference type="Pfam" id="PF00373">
    <property type="entry name" value="FERM_M"/>
    <property type="match status" value="1"/>
</dbReference>
<organism evidence="2 3">
    <name type="scientific">Meganyctiphanes norvegica</name>
    <name type="common">Northern krill</name>
    <name type="synonym">Thysanopoda norvegica</name>
    <dbReference type="NCBI Taxonomy" id="48144"/>
    <lineage>
        <taxon>Eukaryota</taxon>
        <taxon>Metazoa</taxon>
        <taxon>Ecdysozoa</taxon>
        <taxon>Arthropoda</taxon>
        <taxon>Crustacea</taxon>
        <taxon>Multicrustacea</taxon>
        <taxon>Malacostraca</taxon>
        <taxon>Eumalacostraca</taxon>
        <taxon>Eucarida</taxon>
        <taxon>Euphausiacea</taxon>
        <taxon>Euphausiidae</taxon>
        <taxon>Meganyctiphanes</taxon>
    </lineage>
</organism>
<reference evidence="2 3" key="1">
    <citation type="submission" date="2024-05" db="EMBL/GenBank/DDBJ databases">
        <authorList>
            <person name="Wallberg A."/>
        </authorList>
    </citation>
    <scope>NUCLEOTIDE SEQUENCE [LARGE SCALE GENOMIC DNA]</scope>
</reference>
<dbReference type="InterPro" id="IPR019748">
    <property type="entry name" value="FERM_central"/>
</dbReference>
<evidence type="ECO:0000313" key="2">
    <source>
        <dbReference type="EMBL" id="CAL4067519.1"/>
    </source>
</evidence>
<dbReference type="GO" id="GO:0005178">
    <property type="term" value="F:integrin binding"/>
    <property type="evidence" value="ECO:0007669"/>
    <property type="project" value="TreeGrafter"/>
</dbReference>